<organism evidence="1">
    <name type="scientific">viral metagenome</name>
    <dbReference type="NCBI Taxonomy" id="1070528"/>
    <lineage>
        <taxon>unclassified sequences</taxon>
        <taxon>metagenomes</taxon>
        <taxon>organismal metagenomes</taxon>
    </lineage>
</organism>
<name>A0A6C0K965_9ZZZZ</name>
<accession>A0A6C0K965</accession>
<proteinExistence type="predicted"/>
<evidence type="ECO:0000313" key="1">
    <source>
        <dbReference type="EMBL" id="QHU12808.1"/>
    </source>
</evidence>
<sequence length="216" mass="23999">MSSVSCPIELRFIKHAPTTPQEDEIIRITPHMVDGKPGFMWRYLYESKQTANVCILKDEFFLFEKLRTLKELIAWDADPYASVQILLPTTPSVLLRASDFSEAFDNVCDSIRSAIRHWPVMMNVNDAKKMAATGQQSLQDSSGSYTRSGCSYSTPKKVTNVSDDASTGPPPLVRMRRSSCSAAAGLTGAPGANLNTSYYSYFGKSHPTREDSPWEV</sequence>
<reference evidence="1" key="1">
    <citation type="journal article" date="2020" name="Nature">
        <title>Giant virus diversity and host interactions through global metagenomics.</title>
        <authorList>
            <person name="Schulz F."/>
            <person name="Roux S."/>
            <person name="Paez-Espino D."/>
            <person name="Jungbluth S."/>
            <person name="Walsh D.A."/>
            <person name="Denef V.J."/>
            <person name="McMahon K.D."/>
            <person name="Konstantinidis K.T."/>
            <person name="Eloe-Fadrosh E.A."/>
            <person name="Kyrpides N.C."/>
            <person name="Woyke T."/>
        </authorList>
    </citation>
    <scope>NUCLEOTIDE SEQUENCE</scope>
    <source>
        <strain evidence="1">GVMAG-S-1101172-89</strain>
    </source>
</reference>
<protein>
    <submittedName>
        <fullName evidence="1">Uncharacterized protein</fullName>
    </submittedName>
</protein>
<dbReference type="AlphaFoldDB" id="A0A6C0K965"/>
<dbReference type="EMBL" id="MN740810">
    <property type="protein sequence ID" value="QHU12808.1"/>
    <property type="molecule type" value="Genomic_DNA"/>
</dbReference>